<dbReference type="GO" id="GO:0008654">
    <property type="term" value="P:phospholipid biosynthetic process"/>
    <property type="evidence" value="ECO:0007669"/>
    <property type="project" value="TreeGrafter"/>
</dbReference>
<sequence length="173" mass="19800">KVEPGTNNKVERLQDENLVPFLLPSFLQASLFHKHLTSLGFCNVIKITEENTRFRGWLVRRLCYLLAVWDWKFCPDGTSDFEKRIFQSKRVQEVVSQKMVPCQGDAAGACTSVGQWLKKIRAALGQIQASLTPFLLRLSHWALIKLLSQMFLRVILHKGQLEMVHKAAKAVRP</sequence>
<dbReference type="GO" id="GO:0006072">
    <property type="term" value="P:glycerol-3-phosphate metabolic process"/>
    <property type="evidence" value="ECO:0007669"/>
    <property type="project" value="TreeGrafter"/>
</dbReference>
<protein>
    <submittedName>
        <fullName evidence="1">Uncharacterized protein</fullName>
    </submittedName>
</protein>
<dbReference type="AlphaFoldDB" id="A0A8D0CAF0"/>
<keyword evidence="2" id="KW-1185">Reference proteome</keyword>
<reference evidence="1" key="2">
    <citation type="submission" date="2025-09" db="UniProtKB">
        <authorList>
            <consortium name="Ensembl"/>
        </authorList>
    </citation>
    <scope>IDENTIFICATION</scope>
</reference>
<dbReference type="GO" id="GO:0004366">
    <property type="term" value="F:glycerol-3-phosphate O-acyltransferase activity"/>
    <property type="evidence" value="ECO:0007669"/>
    <property type="project" value="TreeGrafter"/>
</dbReference>
<proteinExistence type="predicted"/>
<name>A0A8D0CAF0_SALMN</name>
<dbReference type="InterPro" id="IPR022284">
    <property type="entry name" value="GPAT/DHAPAT"/>
</dbReference>
<dbReference type="GO" id="GO:0034587">
    <property type="term" value="P:piRNA processing"/>
    <property type="evidence" value="ECO:0007669"/>
    <property type="project" value="TreeGrafter"/>
</dbReference>
<dbReference type="Proteomes" id="UP000694421">
    <property type="component" value="Unplaced"/>
</dbReference>
<dbReference type="PANTHER" id="PTHR12563:SF15">
    <property type="entry name" value="GLYCEROL-3-PHOSPHATE ACYLTRANSFERASE 2, MITOCHONDRIAL"/>
    <property type="match status" value="1"/>
</dbReference>
<dbReference type="PANTHER" id="PTHR12563">
    <property type="entry name" value="GLYCEROL-3-PHOSPHATE ACYLTRANSFERASE"/>
    <property type="match status" value="1"/>
</dbReference>
<organism evidence="1 2">
    <name type="scientific">Salvator merianae</name>
    <name type="common">Argentine black and white tegu</name>
    <name type="synonym">Tupinambis merianae</name>
    <dbReference type="NCBI Taxonomy" id="96440"/>
    <lineage>
        <taxon>Eukaryota</taxon>
        <taxon>Metazoa</taxon>
        <taxon>Chordata</taxon>
        <taxon>Craniata</taxon>
        <taxon>Vertebrata</taxon>
        <taxon>Euteleostomi</taxon>
        <taxon>Lepidosauria</taxon>
        <taxon>Squamata</taxon>
        <taxon>Bifurcata</taxon>
        <taxon>Unidentata</taxon>
        <taxon>Episquamata</taxon>
        <taxon>Laterata</taxon>
        <taxon>Teiioidea</taxon>
        <taxon>Teiidae</taxon>
        <taxon>Salvator</taxon>
    </lineage>
</organism>
<accession>A0A8D0CAF0</accession>
<dbReference type="GO" id="GO:0031966">
    <property type="term" value="C:mitochondrial membrane"/>
    <property type="evidence" value="ECO:0007669"/>
    <property type="project" value="TreeGrafter"/>
</dbReference>
<dbReference type="Ensembl" id="ENSSMRT00000023053.1">
    <property type="protein sequence ID" value="ENSSMRP00000019645.1"/>
    <property type="gene ID" value="ENSSMRG00000015319.1"/>
</dbReference>
<dbReference type="GeneTree" id="ENSGT00520000055570"/>
<dbReference type="GO" id="GO:0019432">
    <property type="term" value="P:triglyceride biosynthetic process"/>
    <property type="evidence" value="ECO:0007669"/>
    <property type="project" value="TreeGrafter"/>
</dbReference>
<evidence type="ECO:0000313" key="2">
    <source>
        <dbReference type="Proteomes" id="UP000694421"/>
    </source>
</evidence>
<dbReference type="GO" id="GO:0006631">
    <property type="term" value="P:fatty acid metabolic process"/>
    <property type="evidence" value="ECO:0007669"/>
    <property type="project" value="TreeGrafter"/>
</dbReference>
<reference evidence="1" key="1">
    <citation type="submission" date="2025-08" db="UniProtKB">
        <authorList>
            <consortium name="Ensembl"/>
        </authorList>
    </citation>
    <scope>IDENTIFICATION</scope>
</reference>
<evidence type="ECO:0000313" key="1">
    <source>
        <dbReference type="Ensembl" id="ENSSMRP00000019645.1"/>
    </source>
</evidence>